<evidence type="ECO:0000256" key="6">
    <source>
        <dbReference type="ARBA" id="ARBA00023316"/>
    </source>
</evidence>
<sequence>MINIISDTFDRELYNNAAHHPLQSWEWGQARLETGVNVIRVGEYKDNHLHNVFQMTLHPVPHTKWKIGYLPRSVMPSIKVIEFLFEVGREHNLIFIKLEPYISVIGNQYSVISPELMTDNRQQIVKSKHPLFPDWTQILDLNGTVDELLKKMKSKTRYNIRLATKKGVTVKEQSDDQGFEVFLKLYFDTCERQHYYGHDEKYHRIIWENLKNKIAHILIAYYKDEPLAAYELFNFRNRFYYPYGGSSIKHREMMASNLLMWEAIKLGKNLGAKEFDMWGSLPPNSDTSKNDWGGFTRFKEGYGTKYKQFIGSYDLVVKPALYKIYTLAHQLRSVYLGMK</sequence>
<evidence type="ECO:0000256" key="2">
    <source>
        <dbReference type="ARBA" id="ARBA00022679"/>
    </source>
</evidence>
<dbReference type="InterPro" id="IPR050644">
    <property type="entry name" value="PG_Glycine_Bridge_Synth"/>
</dbReference>
<dbReference type="GO" id="GO:0008360">
    <property type="term" value="P:regulation of cell shape"/>
    <property type="evidence" value="ECO:0007669"/>
    <property type="project" value="UniProtKB-KW"/>
</dbReference>
<keyword evidence="4" id="KW-0573">Peptidoglycan synthesis</keyword>
<evidence type="ECO:0008006" key="9">
    <source>
        <dbReference type="Google" id="ProtNLM"/>
    </source>
</evidence>
<keyword evidence="5" id="KW-0012">Acyltransferase</keyword>
<dbReference type="SUPFAM" id="SSF55729">
    <property type="entry name" value="Acyl-CoA N-acyltransferases (Nat)"/>
    <property type="match status" value="2"/>
</dbReference>
<evidence type="ECO:0000256" key="1">
    <source>
        <dbReference type="ARBA" id="ARBA00009943"/>
    </source>
</evidence>
<evidence type="ECO:0000256" key="3">
    <source>
        <dbReference type="ARBA" id="ARBA00022960"/>
    </source>
</evidence>
<dbReference type="Proteomes" id="UP000177141">
    <property type="component" value="Unassembled WGS sequence"/>
</dbReference>
<comment type="similarity">
    <text evidence="1">Belongs to the FemABX family.</text>
</comment>
<protein>
    <recommendedName>
        <fullName evidence="9">BioF2-like acetyltransferase domain-containing protein</fullName>
    </recommendedName>
</protein>
<dbReference type="InterPro" id="IPR016181">
    <property type="entry name" value="Acyl_CoA_acyltransferase"/>
</dbReference>
<dbReference type="EMBL" id="MGAL01000028">
    <property type="protein sequence ID" value="OGK47663.1"/>
    <property type="molecule type" value="Genomic_DNA"/>
</dbReference>
<keyword evidence="2" id="KW-0808">Transferase</keyword>
<name>A0A1F7IWF4_9BACT</name>
<dbReference type="PANTHER" id="PTHR36174:SF1">
    <property type="entry name" value="LIPID II:GLYCINE GLYCYLTRANSFERASE"/>
    <property type="match status" value="1"/>
</dbReference>
<evidence type="ECO:0000313" key="7">
    <source>
        <dbReference type="EMBL" id="OGK47663.1"/>
    </source>
</evidence>
<dbReference type="STRING" id="1802061.A3A93_02380"/>
<gene>
    <name evidence="7" type="ORF">A3A93_02380</name>
</gene>
<comment type="caution">
    <text evidence="7">The sequence shown here is derived from an EMBL/GenBank/DDBJ whole genome shotgun (WGS) entry which is preliminary data.</text>
</comment>
<dbReference type="Pfam" id="PF02388">
    <property type="entry name" value="FemAB"/>
    <property type="match status" value="2"/>
</dbReference>
<evidence type="ECO:0000256" key="5">
    <source>
        <dbReference type="ARBA" id="ARBA00023315"/>
    </source>
</evidence>
<accession>A0A1F7IWF4</accession>
<keyword evidence="6" id="KW-0961">Cell wall biogenesis/degradation</keyword>
<dbReference type="InterPro" id="IPR003447">
    <property type="entry name" value="FEMABX"/>
</dbReference>
<dbReference type="AlphaFoldDB" id="A0A1F7IWF4"/>
<dbReference type="PANTHER" id="PTHR36174">
    <property type="entry name" value="LIPID II:GLYCINE GLYCYLTRANSFERASE"/>
    <property type="match status" value="1"/>
</dbReference>
<evidence type="ECO:0000256" key="4">
    <source>
        <dbReference type="ARBA" id="ARBA00022984"/>
    </source>
</evidence>
<keyword evidence="3" id="KW-0133">Cell shape</keyword>
<dbReference type="Gene3D" id="3.40.630.30">
    <property type="match status" value="2"/>
</dbReference>
<reference evidence="7 8" key="1">
    <citation type="journal article" date="2016" name="Nat. Commun.">
        <title>Thousands of microbial genomes shed light on interconnected biogeochemical processes in an aquifer system.</title>
        <authorList>
            <person name="Anantharaman K."/>
            <person name="Brown C.T."/>
            <person name="Hug L.A."/>
            <person name="Sharon I."/>
            <person name="Castelle C.J."/>
            <person name="Probst A.J."/>
            <person name="Thomas B.C."/>
            <person name="Singh A."/>
            <person name="Wilkins M.J."/>
            <person name="Karaoz U."/>
            <person name="Brodie E.L."/>
            <person name="Williams K.H."/>
            <person name="Hubbard S.S."/>
            <person name="Banfield J.F."/>
        </authorList>
    </citation>
    <scope>NUCLEOTIDE SEQUENCE [LARGE SCALE GENOMIC DNA]</scope>
</reference>
<dbReference type="GO" id="GO:0071555">
    <property type="term" value="P:cell wall organization"/>
    <property type="evidence" value="ECO:0007669"/>
    <property type="project" value="UniProtKB-KW"/>
</dbReference>
<dbReference type="GO" id="GO:0009252">
    <property type="term" value="P:peptidoglycan biosynthetic process"/>
    <property type="evidence" value="ECO:0007669"/>
    <property type="project" value="UniProtKB-KW"/>
</dbReference>
<organism evidence="7 8">
    <name type="scientific">Candidatus Roizmanbacteria bacterium RIFCSPLOWO2_01_FULL_38_12</name>
    <dbReference type="NCBI Taxonomy" id="1802061"/>
    <lineage>
        <taxon>Bacteria</taxon>
        <taxon>Candidatus Roizmaniibacteriota</taxon>
    </lineage>
</organism>
<dbReference type="GO" id="GO:0016755">
    <property type="term" value="F:aminoacyltransferase activity"/>
    <property type="evidence" value="ECO:0007669"/>
    <property type="project" value="InterPro"/>
</dbReference>
<proteinExistence type="inferred from homology"/>
<dbReference type="PROSITE" id="PS51191">
    <property type="entry name" value="FEMABX"/>
    <property type="match status" value="1"/>
</dbReference>
<evidence type="ECO:0000313" key="8">
    <source>
        <dbReference type="Proteomes" id="UP000177141"/>
    </source>
</evidence>